<organism evidence="2 3">
    <name type="scientific">Gymnopus androsaceus JB14</name>
    <dbReference type="NCBI Taxonomy" id="1447944"/>
    <lineage>
        <taxon>Eukaryota</taxon>
        <taxon>Fungi</taxon>
        <taxon>Dikarya</taxon>
        <taxon>Basidiomycota</taxon>
        <taxon>Agaricomycotina</taxon>
        <taxon>Agaricomycetes</taxon>
        <taxon>Agaricomycetidae</taxon>
        <taxon>Agaricales</taxon>
        <taxon>Marasmiineae</taxon>
        <taxon>Omphalotaceae</taxon>
        <taxon>Gymnopus</taxon>
    </lineage>
</organism>
<evidence type="ECO:0000313" key="2">
    <source>
        <dbReference type="EMBL" id="KAE9403009.1"/>
    </source>
</evidence>
<evidence type="ECO:0000256" key="1">
    <source>
        <dbReference type="SAM" id="MobiDB-lite"/>
    </source>
</evidence>
<reference evidence="2" key="1">
    <citation type="journal article" date="2019" name="Environ. Microbiol.">
        <title>Fungal ecological strategies reflected in gene transcription - a case study of two litter decomposers.</title>
        <authorList>
            <person name="Barbi F."/>
            <person name="Kohler A."/>
            <person name="Barry K."/>
            <person name="Baskaran P."/>
            <person name="Daum C."/>
            <person name="Fauchery L."/>
            <person name="Ihrmark K."/>
            <person name="Kuo A."/>
            <person name="LaButti K."/>
            <person name="Lipzen A."/>
            <person name="Morin E."/>
            <person name="Grigoriev I.V."/>
            <person name="Henrissat B."/>
            <person name="Lindahl B."/>
            <person name="Martin F."/>
        </authorList>
    </citation>
    <scope>NUCLEOTIDE SEQUENCE</scope>
    <source>
        <strain evidence="2">JB14</strain>
    </source>
</reference>
<dbReference type="OrthoDB" id="2944942at2759"/>
<sequence>MMVTFPTSRRKCFMPYETSFNRPTRKPKTHTDKMLVAQLKKLPLQSRLEMNKKKMDRNKARREKACTTADAVSDVESLIMIEDKEMDNIRSDPDVFAAVKPYLDAATIAEMNRANREDTVKEKAAEPAEGKKVSYLGSFLTRYPPADVSHAF</sequence>
<dbReference type="EMBL" id="ML769429">
    <property type="protein sequence ID" value="KAE9403009.1"/>
    <property type="molecule type" value="Genomic_DNA"/>
</dbReference>
<evidence type="ECO:0000313" key="3">
    <source>
        <dbReference type="Proteomes" id="UP000799118"/>
    </source>
</evidence>
<dbReference type="Proteomes" id="UP000799118">
    <property type="component" value="Unassembled WGS sequence"/>
</dbReference>
<feature type="region of interest" description="Disordered" evidence="1">
    <location>
        <begin position="46"/>
        <end position="67"/>
    </location>
</feature>
<name>A0A6A4HWX3_9AGAR</name>
<gene>
    <name evidence="2" type="ORF">BT96DRAFT_990650</name>
</gene>
<proteinExistence type="predicted"/>
<dbReference type="AlphaFoldDB" id="A0A6A4HWX3"/>
<accession>A0A6A4HWX3</accession>
<keyword evidence="3" id="KW-1185">Reference proteome</keyword>
<protein>
    <submittedName>
        <fullName evidence="2">Uncharacterized protein</fullName>
    </submittedName>
</protein>